<reference evidence="2 3" key="1">
    <citation type="journal article" date="2015" name="Nature">
        <title>rRNA introns, odd ribosomes, and small enigmatic genomes across a large radiation of phyla.</title>
        <authorList>
            <person name="Brown C.T."/>
            <person name="Hug L.A."/>
            <person name="Thomas B.C."/>
            <person name="Sharon I."/>
            <person name="Castelle C.J."/>
            <person name="Singh A."/>
            <person name="Wilkins M.J."/>
            <person name="Williams K.H."/>
            <person name="Banfield J.F."/>
        </authorList>
    </citation>
    <scope>NUCLEOTIDE SEQUENCE [LARGE SCALE GENOMIC DNA]</scope>
</reference>
<evidence type="ECO:0000259" key="1">
    <source>
        <dbReference type="Pfam" id="PF00535"/>
    </source>
</evidence>
<dbReference type="PANTHER" id="PTHR43179:SF7">
    <property type="entry name" value="RHAMNOSYLTRANSFERASE WBBL"/>
    <property type="match status" value="1"/>
</dbReference>
<sequence length="303" mass="34489">MKPEISIVIPSHNTKNILKDCITSIYKTESDKNKFEIVLVDNASSDGTVDMVKSDFPKVKVISNSNNLGFAKAVNQGWKKSDSELVLFLNSDTVFKSKNIIEGLVKYLSVNDNVGALSGKLILRNGKHDPDTHRGFPDPWSSFAFFIGLEKVFPKSKIFARYHMGWQNLGTIHDIDAGCGAFLVVRKKILKELNGWDEDYFFYGEDIDLCYRIKSLGWKIMYYPNLEVMHYKGASSGLRKESGDVAKTQKETLIKVAGASVEAWQKFYEKFYKGKYPSFVTYIVLLGIRIKGFLRITKYKILR</sequence>
<dbReference type="Gene3D" id="3.90.550.10">
    <property type="entry name" value="Spore Coat Polysaccharide Biosynthesis Protein SpsA, Chain A"/>
    <property type="match status" value="1"/>
</dbReference>
<dbReference type="CDD" id="cd04186">
    <property type="entry name" value="GT_2_like_c"/>
    <property type="match status" value="1"/>
</dbReference>
<dbReference type="SUPFAM" id="SSF53448">
    <property type="entry name" value="Nucleotide-diphospho-sugar transferases"/>
    <property type="match status" value="1"/>
</dbReference>
<accession>A0A0G0KB26</accession>
<comment type="caution">
    <text evidence="2">The sequence shown here is derived from an EMBL/GenBank/DDBJ whole genome shotgun (WGS) entry which is preliminary data.</text>
</comment>
<dbReference type="EMBL" id="LBTR01000002">
    <property type="protein sequence ID" value="KKQ46329.1"/>
    <property type="molecule type" value="Genomic_DNA"/>
</dbReference>
<dbReference type="Pfam" id="PF00535">
    <property type="entry name" value="Glycos_transf_2"/>
    <property type="match status" value="1"/>
</dbReference>
<organism evidence="2 3">
    <name type="scientific">Candidatus Woesebacteria bacterium GW2011_GWA1_37_8</name>
    <dbReference type="NCBI Taxonomy" id="1618546"/>
    <lineage>
        <taxon>Bacteria</taxon>
        <taxon>Candidatus Woeseibacteriota</taxon>
    </lineage>
</organism>
<dbReference type="InterPro" id="IPR001173">
    <property type="entry name" value="Glyco_trans_2-like"/>
</dbReference>
<gene>
    <name evidence="2" type="ORF">US62_C0002G0012</name>
</gene>
<protein>
    <submittedName>
        <fullName evidence="2">WsbD</fullName>
    </submittedName>
</protein>
<name>A0A0G0KB26_9BACT</name>
<dbReference type="PANTHER" id="PTHR43179">
    <property type="entry name" value="RHAMNOSYLTRANSFERASE WBBL"/>
    <property type="match status" value="1"/>
</dbReference>
<proteinExistence type="predicted"/>
<feature type="domain" description="Glycosyltransferase 2-like" evidence="1">
    <location>
        <begin position="6"/>
        <end position="134"/>
    </location>
</feature>
<evidence type="ECO:0000313" key="3">
    <source>
        <dbReference type="Proteomes" id="UP000034603"/>
    </source>
</evidence>
<evidence type="ECO:0000313" key="2">
    <source>
        <dbReference type="EMBL" id="KKQ46329.1"/>
    </source>
</evidence>
<dbReference type="InterPro" id="IPR029044">
    <property type="entry name" value="Nucleotide-diphossugar_trans"/>
</dbReference>
<dbReference type="AlphaFoldDB" id="A0A0G0KB26"/>
<dbReference type="Proteomes" id="UP000034603">
    <property type="component" value="Unassembled WGS sequence"/>
</dbReference>